<protein>
    <submittedName>
        <fullName evidence="1">Uncharacterized protein</fullName>
    </submittedName>
</protein>
<reference evidence="1" key="1">
    <citation type="submission" date="2014-11" db="EMBL/GenBank/DDBJ databases">
        <authorList>
            <person name="Amaro Gonzalez C."/>
        </authorList>
    </citation>
    <scope>NUCLEOTIDE SEQUENCE</scope>
</reference>
<proteinExistence type="predicted"/>
<dbReference type="AlphaFoldDB" id="A0A0E9SDV0"/>
<evidence type="ECO:0000313" key="1">
    <source>
        <dbReference type="EMBL" id="JAH39461.1"/>
    </source>
</evidence>
<reference evidence="1" key="2">
    <citation type="journal article" date="2015" name="Fish Shellfish Immunol.">
        <title>Early steps in the European eel (Anguilla anguilla)-Vibrio vulnificus interaction in the gills: Role of the RtxA13 toxin.</title>
        <authorList>
            <person name="Callol A."/>
            <person name="Pajuelo D."/>
            <person name="Ebbesson L."/>
            <person name="Teles M."/>
            <person name="MacKenzie S."/>
            <person name="Amaro C."/>
        </authorList>
    </citation>
    <scope>NUCLEOTIDE SEQUENCE</scope>
</reference>
<organism evidence="1">
    <name type="scientific">Anguilla anguilla</name>
    <name type="common">European freshwater eel</name>
    <name type="synonym">Muraena anguilla</name>
    <dbReference type="NCBI Taxonomy" id="7936"/>
    <lineage>
        <taxon>Eukaryota</taxon>
        <taxon>Metazoa</taxon>
        <taxon>Chordata</taxon>
        <taxon>Craniata</taxon>
        <taxon>Vertebrata</taxon>
        <taxon>Euteleostomi</taxon>
        <taxon>Actinopterygii</taxon>
        <taxon>Neopterygii</taxon>
        <taxon>Teleostei</taxon>
        <taxon>Anguilliformes</taxon>
        <taxon>Anguillidae</taxon>
        <taxon>Anguilla</taxon>
    </lineage>
</organism>
<dbReference type="EMBL" id="GBXM01069116">
    <property type="protein sequence ID" value="JAH39461.1"/>
    <property type="molecule type" value="Transcribed_RNA"/>
</dbReference>
<name>A0A0E9SDV0_ANGAN</name>
<accession>A0A0E9SDV0</accession>
<sequence>MHVVQYSQYWEENKFRFISSSGS</sequence>